<organism evidence="2 3">
    <name type="scientific">Apostasia shenzhenica</name>
    <dbReference type="NCBI Taxonomy" id="1088818"/>
    <lineage>
        <taxon>Eukaryota</taxon>
        <taxon>Viridiplantae</taxon>
        <taxon>Streptophyta</taxon>
        <taxon>Embryophyta</taxon>
        <taxon>Tracheophyta</taxon>
        <taxon>Spermatophyta</taxon>
        <taxon>Magnoliopsida</taxon>
        <taxon>Liliopsida</taxon>
        <taxon>Asparagales</taxon>
        <taxon>Orchidaceae</taxon>
        <taxon>Apostasioideae</taxon>
        <taxon>Apostasia</taxon>
    </lineage>
</organism>
<dbReference type="InterPro" id="IPR025659">
    <property type="entry name" value="Tubby-like_C"/>
</dbReference>
<dbReference type="InterPro" id="IPR038595">
    <property type="entry name" value="LOR_sf"/>
</dbReference>
<dbReference type="OrthoDB" id="97518at2759"/>
<dbReference type="SUPFAM" id="SSF54518">
    <property type="entry name" value="Tubby C-terminal domain-like"/>
    <property type="match status" value="1"/>
</dbReference>
<gene>
    <name evidence="2" type="ORF">AXF42_Ash016227</name>
</gene>
<dbReference type="Pfam" id="PF04525">
    <property type="entry name" value="LOR"/>
    <property type="match status" value="1"/>
</dbReference>
<dbReference type="Proteomes" id="UP000236161">
    <property type="component" value="Unassembled WGS sequence"/>
</dbReference>
<dbReference type="PANTHER" id="PTHR31087:SF58">
    <property type="entry name" value="OS07G0230700 PROTEIN"/>
    <property type="match status" value="1"/>
</dbReference>
<dbReference type="InterPro" id="IPR007612">
    <property type="entry name" value="LOR"/>
</dbReference>
<evidence type="ECO:0000313" key="3">
    <source>
        <dbReference type="Proteomes" id="UP000236161"/>
    </source>
</evidence>
<comment type="similarity">
    <text evidence="1">Belongs to the LOR family.</text>
</comment>
<proteinExistence type="inferred from homology"/>
<evidence type="ECO:0000313" key="2">
    <source>
        <dbReference type="EMBL" id="PKA54062.1"/>
    </source>
</evidence>
<dbReference type="AlphaFoldDB" id="A0A2I0AET3"/>
<dbReference type="EMBL" id="KZ451987">
    <property type="protein sequence ID" value="PKA54062.1"/>
    <property type="molecule type" value="Genomic_DNA"/>
</dbReference>
<dbReference type="PANTHER" id="PTHR31087">
    <property type="match status" value="1"/>
</dbReference>
<protein>
    <submittedName>
        <fullName evidence="2">Protein LURP-one-related 15</fullName>
    </submittedName>
</protein>
<dbReference type="Gene3D" id="2.40.160.200">
    <property type="entry name" value="LURP1-related"/>
    <property type="match status" value="1"/>
</dbReference>
<name>A0A2I0AET3_9ASPA</name>
<dbReference type="STRING" id="1088818.A0A2I0AET3"/>
<evidence type="ECO:0000256" key="1">
    <source>
        <dbReference type="ARBA" id="ARBA00005437"/>
    </source>
</evidence>
<reference evidence="2 3" key="1">
    <citation type="journal article" date="2017" name="Nature">
        <title>The Apostasia genome and the evolution of orchids.</title>
        <authorList>
            <person name="Zhang G.Q."/>
            <person name="Liu K.W."/>
            <person name="Li Z."/>
            <person name="Lohaus R."/>
            <person name="Hsiao Y.Y."/>
            <person name="Niu S.C."/>
            <person name="Wang J.Y."/>
            <person name="Lin Y.C."/>
            <person name="Xu Q."/>
            <person name="Chen L.J."/>
            <person name="Yoshida K."/>
            <person name="Fujiwara S."/>
            <person name="Wang Z.W."/>
            <person name="Zhang Y.Q."/>
            <person name="Mitsuda N."/>
            <person name="Wang M."/>
            <person name="Liu G.H."/>
            <person name="Pecoraro L."/>
            <person name="Huang H.X."/>
            <person name="Xiao X.J."/>
            <person name="Lin M."/>
            <person name="Wu X.Y."/>
            <person name="Wu W.L."/>
            <person name="Chen Y.Y."/>
            <person name="Chang S.B."/>
            <person name="Sakamoto S."/>
            <person name="Ohme-Takagi M."/>
            <person name="Yagi M."/>
            <person name="Zeng S.J."/>
            <person name="Shen C.Y."/>
            <person name="Yeh C.M."/>
            <person name="Luo Y.B."/>
            <person name="Tsai W.C."/>
            <person name="Van de Peer Y."/>
            <person name="Liu Z.J."/>
        </authorList>
    </citation>
    <scope>NUCLEOTIDE SEQUENCE [LARGE SCALE GENOMIC DNA]</scope>
    <source>
        <strain evidence="3">cv. Shenzhen</strain>
        <tissue evidence="2">Stem</tissue>
    </source>
</reference>
<accession>A0A2I0AET3</accession>
<keyword evidence="3" id="KW-1185">Reference proteome</keyword>
<sequence>MATTSHPPPAPAPPSGPSGTVVVVGERYCAPYTVDLTVTEKAISVTDGYYTVTDINGIIVFKVKGVFLSFHGRRILLDADGNPLLTMQHKVLSMHYRWLVYRGESTKEEDLLFTVKKSSVWRIKTELDVFLASNTSQQQCDFKVKGSFHERSCTIFLGDSNILIARMNREYTVKNIVLGKDAFGVTIYPRVDYAFIIALIVLLDEVNESRSASG</sequence>